<dbReference type="EMBL" id="JACHML010000001">
    <property type="protein sequence ID" value="MBB6392357.1"/>
    <property type="molecule type" value="Genomic_DNA"/>
</dbReference>
<accession>A0A7X0KVL2</accession>
<protein>
    <submittedName>
        <fullName evidence="3">Uncharacterized protein</fullName>
    </submittedName>
</protein>
<dbReference type="PROSITE" id="PS51257">
    <property type="entry name" value="PROKAR_LIPOPROTEIN"/>
    <property type="match status" value="1"/>
</dbReference>
<evidence type="ECO:0000256" key="2">
    <source>
        <dbReference type="SAM" id="SignalP"/>
    </source>
</evidence>
<keyword evidence="4" id="KW-1185">Reference proteome</keyword>
<organism evidence="3 4">
    <name type="scientific">Microbacterium thalassium</name>
    <dbReference type="NCBI Taxonomy" id="362649"/>
    <lineage>
        <taxon>Bacteria</taxon>
        <taxon>Bacillati</taxon>
        <taxon>Actinomycetota</taxon>
        <taxon>Actinomycetes</taxon>
        <taxon>Micrococcales</taxon>
        <taxon>Microbacteriaceae</taxon>
        <taxon>Microbacterium</taxon>
    </lineage>
</organism>
<name>A0A7X0KVL2_9MICO</name>
<reference evidence="3 4" key="1">
    <citation type="submission" date="2020-08" db="EMBL/GenBank/DDBJ databases">
        <title>Sequencing the genomes of 1000 actinobacteria strains.</title>
        <authorList>
            <person name="Klenk H.-P."/>
        </authorList>
    </citation>
    <scope>NUCLEOTIDE SEQUENCE [LARGE SCALE GENOMIC DNA]</scope>
    <source>
        <strain evidence="3 4">DSM 12511</strain>
    </source>
</reference>
<dbReference type="Proteomes" id="UP000537775">
    <property type="component" value="Unassembled WGS sequence"/>
</dbReference>
<keyword evidence="2" id="KW-0732">Signal</keyword>
<evidence type="ECO:0000313" key="3">
    <source>
        <dbReference type="EMBL" id="MBB6392357.1"/>
    </source>
</evidence>
<feature type="compositionally biased region" description="Low complexity" evidence="1">
    <location>
        <begin position="28"/>
        <end position="46"/>
    </location>
</feature>
<comment type="caution">
    <text evidence="3">The sequence shown here is derived from an EMBL/GenBank/DDBJ whole genome shotgun (WGS) entry which is preliminary data.</text>
</comment>
<dbReference type="AlphaFoldDB" id="A0A7X0KVL2"/>
<sequence>MRAPSRLLSLVGVLGLSLALAACASAPQASGASQSPSPAASADAAPSPSPTPTAEPEPDAIVVSSAGIALERADETEWATYDDPDAVVQLVTGATGSAPEYTHEEHWGAETGYDFGPRDLYEWAGFSVSVNGERASVAVDAAATGGIGIRTDAGVAVGSDREVVVAAGAWDEWDSDGDGAADYLGLDPLEVPGTTSLTRPDAVGILYVLLVMDGDVVRQIQAPGNDFSDL</sequence>
<evidence type="ECO:0000256" key="1">
    <source>
        <dbReference type="SAM" id="MobiDB-lite"/>
    </source>
</evidence>
<feature type="signal peptide" evidence="2">
    <location>
        <begin position="1"/>
        <end position="24"/>
    </location>
</feature>
<gene>
    <name evidence="3" type="ORF">HD594_002670</name>
</gene>
<proteinExistence type="predicted"/>
<feature type="region of interest" description="Disordered" evidence="1">
    <location>
        <begin position="28"/>
        <end position="58"/>
    </location>
</feature>
<feature type="chain" id="PRO_5038854056" evidence="2">
    <location>
        <begin position="25"/>
        <end position="230"/>
    </location>
</feature>
<evidence type="ECO:0000313" key="4">
    <source>
        <dbReference type="Proteomes" id="UP000537775"/>
    </source>
</evidence>
<dbReference type="RefSeq" id="WP_184751434.1">
    <property type="nucleotide sequence ID" value="NZ_BAAAJR010000011.1"/>
</dbReference>